<dbReference type="GeneID" id="107072509"/>
<dbReference type="SUPFAM" id="SSF54277">
    <property type="entry name" value="CAD &amp; PB1 domains"/>
    <property type="match status" value="1"/>
</dbReference>
<reference evidence="4" key="1">
    <citation type="submission" date="2025-08" db="UniProtKB">
        <authorList>
            <consortium name="RefSeq"/>
        </authorList>
    </citation>
    <scope>IDENTIFICATION</scope>
    <source>
        <tissue evidence="4">Whole body</tissue>
    </source>
</reference>
<feature type="domain" description="PB1" evidence="2">
    <location>
        <begin position="66"/>
        <end position="154"/>
    </location>
</feature>
<protein>
    <submittedName>
        <fullName evidence="4">Uncharacterized protein LOC107072509</fullName>
    </submittedName>
</protein>
<sequence>MIPNRLSNRAQSNVTASTQFVLYLHKTRRNDLSFFNSYYFFNMTLGRVFKGKGQPKGQARMPAEMDIRVKVIYNGEVQITYVTAGISVDTLREEMRAICGFGGAGPGSGPDQQFTMKWVDDEGDPCRIASQEELDEALRLYELEKDTEITIHGKCKKYDTYPKYALTIYIYMISFAISFSTKYLNKVCHKSTSLLSVYESRILYIHEYPL</sequence>
<dbReference type="Gene3D" id="3.10.20.90">
    <property type="entry name" value="Phosphatidylinositol 3-kinase Catalytic Subunit, Chain A, domain 1"/>
    <property type="match status" value="1"/>
</dbReference>
<accession>A0ABM1J6A0</accession>
<evidence type="ECO:0000313" key="4">
    <source>
        <dbReference type="RefSeq" id="XP_015187988.1"/>
    </source>
</evidence>
<evidence type="ECO:0000313" key="3">
    <source>
        <dbReference type="Proteomes" id="UP000694924"/>
    </source>
</evidence>
<dbReference type="Pfam" id="PF00564">
    <property type="entry name" value="PB1"/>
    <property type="match status" value="1"/>
</dbReference>
<organism evidence="3 4">
    <name type="scientific">Polistes dominula</name>
    <name type="common">European paper wasp</name>
    <name type="synonym">Vespa dominula</name>
    <dbReference type="NCBI Taxonomy" id="743375"/>
    <lineage>
        <taxon>Eukaryota</taxon>
        <taxon>Metazoa</taxon>
        <taxon>Ecdysozoa</taxon>
        <taxon>Arthropoda</taxon>
        <taxon>Hexapoda</taxon>
        <taxon>Insecta</taxon>
        <taxon>Pterygota</taxon>
        <taxon>Neoptera</taxon>
        <taxon>Endopterygota</taxon>
        <taxon>Hymenoptera</taxon>
        <taxon>Apocrita</taxon>
        <taxon>Aculeata</taxon>
        <taxon>Vespoidea</taxon>
        <taxon>Vespidae</taxon>
        <taxon>Polistinae</taxon>
        <taxon>Polistini</taxon>
        <taxon>Polistes</taxon>
    </lineage>
</organism>
<feature type="transmembrane region" description="Helical" evidence="1">
    <location>
        <begin position="164"/>
        <end position="184"/>
    </location>
</feature>
<evidence type="ECO:0000259" key="2">
    <source>
        <dbReference type="PROSITE" id="PS51745"/>
    </source>
</evidence>
<evidence type="ECO:0000256" key="1">
    <source>
        <dbReference type="SAM" id="Phobius"/>
    </source>
</evidence>
<dbReference type="Proteomes" id="UP000694924">
    <property type="component" value="Unplaced"/>
</dbReference>
<keyword evidence="1" id="KW-0472">Membrane</keyword>
<gene>
    <name evidence="4" type="primary">LOC107072509</name>
</gene>
<dbReference type="PROSITE" id="PS51745">
    <property type="entry name" value="PB1"/>
    <property type="match status" value="1"/>
</dbReference>
<dbReference type="InterPro" id="IPR053793">
    <property type="entry name" value="PB1-like"/>
</dbReference>
<keyword evidence="1" id="KW-1133">Transmembrane helix</keyword>
<keyword evidence="3" id="KW-1185">Reference proteome</keyword>
<proteinExistence type="predicted"/>
<name>A0ABM1J6A0_POLDO</name>
<dbReference type="SMART" id="SM00666">
    <property type="entry name" value="PB1"/>
    <property type="match status" value="1"/>
</dbReference>
<dbReference type="InterPro" id="IPR000270">
    <property type="entry name" value="PB1_dom"/>
</dbReference>
<dbReference type="RefSeq" id="XP_015187988.1">
    <property type="nucleotide sequence ID" value="XM_015332502.1"/>
</dbReference>
<keyword evidence="1" id="KW-0812">Transmembrane</keyword>